<evidence type="ECO:0000313" key="2">
    <source>
        <dbReference type="EMBL" id="KAK2946946.1"/>
    </source>
</evidence>
<dbReference type="EMBL" id="JARBJD010000214">
    <property type="protein sequence ID" value="KAK2946946.1"/>
    <property type="molecule type" value="Genomic_DNA"/>
</dbReference>
<dbReference type="Proteomes" id="UP001281761">
    <property type="component" value="Unassembled WGS sequence"/>
</dbReference>
<keyword evidence="3" id="KW-1185">Reference proteome</keyword>
<gene>
    <name evidence="2" type="ORF">BLNAU_18104</name>
</gene>
<evidence type="ECO:0000256" key="1">
    <source>
        <dbReference type="SAM" id="SignalP"/>
    </source>
</evidence>
<organism evidence="2 3">
    <name type="scientific">Blattamonas nauphoetae</name>
    <dbReference type="NCBI Taxonomy" id="2049346"/>
    <lineage>
        <taxon>Eukaryota</taxon>
        <taxon>Metamonada</taxon>
        <taxon>Preaxostyla</taxon>
        <taxon>Oxymonadida</taxon>
        <taxon>Blattamonas</taxon>
    </lineage>
</organism>
<feature type="signal peptide" evidence="1">
    <location>
        <begin position="1"/>
        <end position="18"/>
    </location>
</feature>
<protein>
    <submittedName>
        <fullName evidence="2">Uncharacterized protein</fullName>
    </submittedName>
</protein>
<feature type="chain" id="PRO_5047048243" evidence="1">
    <location>
        <begin position="19"/>
        <end position="520"/>
    </location>
</feature>
<accession>A0ABQ9X9J9</accession>
<reference evidence="2 3" key="1">
    <citation type="journal article" date="2022" name="bioRxiv">
        <title>Genomics of Preaxostyla Flagellates Illuminates Evolutionary Transitions and the Path Towards Mitochondrial Loss.</title>
        <authorList>
            <person name="Novak L.V.F."/>
            <person name="Treitli S.C."/>
            <person name="Pyrih J."/>
            <person name="Halakuc P."/>
            <person name="Pipaliya S.V."/>
            <person name="Vacek V."/>
            <person name="Brzon O."/>
            <person name="Soukal P."/>
            <person name="Eme L."/>
            <person name="Dacks J.B."/>
            <person name="Karnkowska A."/>
            <person name="Elias M."/>
            <person name="Hampl V."/>
        </authorList>
    </citation>
    <scope>NUCLEOTIDE SEQUENCE [LARGE SCALE GENOMIC DNA]</scope>
    <source>
        <strain evidence="2">NAU3</strain>
        <tissue evidence="2">Gut</tissue>
    </source>
</reference>
<name>A0ABQ9X9J9_9EUKA</name>
<comment type="caution">
    <text evidence="2">The sequence shown here is derived from an EMBL/GenBank/DDBJ whole genome shotgun (WGS) entry which is preliminary data.</text>
</comment>
<proteinExistence type="predicted"/>
<keyword evidence="1" id="KW-0732">Signal</keyword>
<sequence length="520" mass="55791">MGHTLATHFILITSHALCSPFVILVSELESERFVAPFVDISRQTAPLSSNLPIRDNVHSSDSAGGISVVGIDLHFESKTLVSGTGPLFSFGICVQEMETDLIHCQFFNMSTISTQNRENSHGILFGSNVNQRLIGCSVSRSSNHQRGTSMLDPNLGGSLLCQNTSFSSCIGRTNADQTISHENRIQGQRFTSTHVTSESVVFMLCTFNDMRFTEDGNNLGGAAIHVKDTNAALAISQCSFHKCVATGKSNDGAAIFFYCTKTNRKAFSLLQSSFTECQSTYSYLASTSSACAIVLSFPPAITQCFFHLCNATGRCATLYFSSCPASITNSSFVKCASLESYGGAIGMYRSTSVALSSVQFRECSAYFAGSADIAYFNTTKELLNTSSIQFCDSTSGSPNIYDPESPSTVLSLIPQLVSNDGLFMIAISLNSENGKCLVEVELSSEMVGSMGVLLEGGNVPRLIHVPFGSAETPSSFGTIEVSVGVKGLLPVLGEGQTFSVRSVGMAGKRFLAELMEWRQN</sequence>
<evidence type="ECO:0000313" key="3">
    <source>
        <dbReference type="Proteomes" id="UP001281761"/>
    </source>
</evidence>